<evidence type="ECO:0000256" key="4">
    <source>
        <dbReference type="ARBA" id="ARBA00022692"/>
    </source>
</evidence>
<dbReference type="InParanoid" id="E9G0P1"/>
<evidence type="ECO:0000256" key="6">
    <source>
        <dbReference type="ARBA" id="ARBA00023136"/>
    </source>
</evidence>
<dbReference type="Pfam" id="PF06151">
    <property type="entry name" value="Trehalose_recp"/>
    <property type="match status" value="1"/>
</dbReference>
<dbReference type="FunCoup" id="E9G0P1">
    <property type="interactions" value="5"/>
</dbReference>
<evidence type="ECO:0000256" key="7">
    <source>
        <dbReference type="ARBA" id="ARBA00023170"/>
    </source>
</evidence>
<dbReference type="PANTHER" id="PTHR21421:SF29">
    <property type="entry name" value="GUSTATORY RECEPTOR 5A FOR TREHALOSE-RELATED"/>
    <property type="match status" value="1"/>
</dbReference>
<reference evidence="9 10" key="1">
    <citation type="journal article" date="2011" name="Science">
        <title>The ecoresponsive genome of Daphnia pulex.</title>
        <authorList>
            <person name="Colbourne J.K."/>
            <person name="Pfrender M.E."/>
            <person name="Gilbert D."/>
            <person name="Thomas W.K."/>
            <person name="Tucker A."/>
            <person name="Oakley T.H."/>
            <person name="Tokishita S."/>
            <person name="Aerts A."/>
            <person name="Arnold G.J."/>
            <person name="Basu M.K."/>
            <person name="Bauer D.J."/>
            <person name="Caceres C.E."/>
            <person name="Carmel L."/>
            <person name="Casola C."/>
            <person name="Choi J.H."/>
            <person name="Detter J.C."/>
            <person name="Dong Q."/>
            <person name="Dusheyko S."/>
            <person name="Eads B.D."/>
            <person name="Frohlich T."/>
            <person name="Geiler-Samerotte K.A."/>
            <person name="Gerlach D."/>
            <person name="Hatcher P."/>
            <person name="Jogdeo S."/>
            <person name="Krijgsveld J."/>
            <person name="Kriventseva E.V."/>
            <person name="Kultz D."/>
            <person name="Laforsch C."/>
            <person name="Lindquist E."/>
            <person name="Lopez J."/>
            <person name="Manak J.R."/>
            <person name="Muller J."/>
            <person name="Pangilinan J."/>
            <person name="Patwardhan R.P."/>
            <person name="Pitluck S."/>
            <person name="Pritham E.J."/>
            <person name="Rechtsteiner A."/>
            <person name="Rho M."/>
            <person name="Rogozin I.B."/>
            <person name="Sakarya O."/>
            <person name="Salamov A."/>
            <person name="Schaack S."/>
            <person name="Shapiro H."/>
            <person name="Shiga Y."/>
            <person name="Skalitzky C."/>
            <person name="Smith Z."/>
            <person name="Souvorov A."/>
            <person name="Sung W."/>
            <person name="Tang Z."/>
            <person name="Tsuchiya D."/>
            <person name="Tu H."/>
            <person name="Vos H."/>
            <person name="Wang M."/>
            <person name="Wolf Y.I."/>
            <person name="Yamagata H."/>
            <person name="Yamada T."/>
            <person name="Ye Y."/>
            <person name="Shaw J.R."/>
            <person name="Andrews J."/>
            <person name="Crease T.J."/>
            <person name="Tang H."/>
            <person name="Lucas S.M."/>
            <person name="Robertson H.M."/>
            <person name="Bork P."/>
            <person name="Koonin E.V."/>
            <person name="Zdobnov E.M."/>
            <person name="Grigoriev I.V."/>
            <person name="Lynch M."/>
            <person name="Boore J.L."/>
        </authorList>
    </citation>
    <scope>NUCLEOTIDE SEQUENCE [LARGE SCALE GENOMIC DNA]</scope>
</reference>
<dbReference type="GO" id="GO:0008527">
    <property type="term" value="F:taste receptor activity"/>
    <property type="evidence" value="ECO:0007669"/>
    <property type="project" value="InterPro"/>
</dbReference>
<dbReference type="Proteomes" id="UP000000305">
    <property type="component" value="Unassembled WGS sequence"/>
</dbReference>
<proteinExistence type="inferred from homology"/>
<dbReference type="PANTHER" id="PTHR21421">
    <property type="entry name" value="GUSTATORY RECEPTOR"/>
    <property type="match status" value="1"/>
</dbReference>
<evidence type="ECO:0000313" key="9">
    <source>
        <dbReference type="EMBL" id="EFX87369.1"/>
    </source>
</evidence>
<dbReference type="InterPro" id="IPR009318">
    <property type="entry name" value="Gustatory_rcpt"/>
</dbReference>
<keyword evidence="10" id="KW-1185">Reference proteome</keyword>
<dbReference type="HOGENOM" id="CLU_689400_0_0_1"/>
<feature type="transmembrane region" description="Helical" evidence="8">
    <location>
        <begin position="291"/>
        <end position="315"/>
    </location>
</feature>
<keyword evidence="5 8" id="KW-1133">Transmembrane helix</keyword>
<dbReference type="GO" id="GO:0005886">
    <property type="term" value="C:plasma membrane"/>
    <property type="evidence" value="ECO:0007669"/>
    <property type="project" value="UniProtKB-SubCell"/>
</dbReference>
<protein>
    <recommendedName>
        <fullName evidence="11">Gustatory receptor</fullName>
    </recommendedName>
</protein>
<dbReference type="GO" id="GO:0007606">
    <property type="term" value="P:sensory perception of chemical stimulus"/>
    <property type="evidence" value="ECO:0000318"/>
    <property type="project" value="GO_Central"/>
</dbReference>
<accession>E9G0P1</accession>
<sequence>MKKKPDFIQLWNPVISFCRIYAVIPLRQSDKEPYFERCSGSLCWCLLVGSIYLFGFVLSVVLVLDTFSSSSKIIANATFYLIYYVHCEMTLVFFIYRSQDLLDLFQNWIQVENLLIKHKIHLGKVLVAQCWTIVIATLIMSHLENGCYIISAVIDAESLSDTIHLFVNLAGKGTDLNPYFGDYKDIYGFFLIFVESLSEVAWISGDLIIALISIICRRYYEALQEKLLSDNHHSFRQLEELRQLQLAISTLVHKVTEVFSPLILISVGCNVVYILAFLYSGLEADLFSPSFLVRLIFTYSFIYVVLRLIFSVFLASRLSEMPEKTIDYLYSLPSIVGSNSDEQINRAIKMIMIVQEIQSNPISLGGSGFFVLCKSSVAALFSLIVTYEVVMLQLPR</sequence>
<comment type="similarity">
    <text evidence="2">Belongs to the insect chemoreceptor superfamily. Gustatory receptor (GR) family. Gr5a subfamily.</text>
</comment>
<keyword evidence="4 8" id="KW-0812">Transmembrane</keyword>
<organism evidence="9 10">
    <name type="scientific">Daphnia pulex</name>
    <name type="common">Water flea</name>
    <dbReference type="NCBI Taxonomy" id="6669"/>
    <lineage>
        <taxon>Eukaryota</taxon>
        <taxon>Metazoa</taxon>
        <taxon>Ecdysozoa</taxon>
        <taxon>Arthropoda</taxon>
        <taxon>Crustacea</taxon>
        <taxon>Branchiopoda</taxon>
        <taxon>Diplostraca</taxon>
        <taxon>Cladocera</taxon>
        <taxon>Anomopoda</taxon>
        <taxon>Daphniidae</taxon>
        <taxon>Daphnia</taxon>
    </lineage>
</organism>
<dbReference type="GO" id="GO:0050916">
    <property type="term" value="P:sensory perception of sweet taste"/>
    <property type="evidence" value="ECO:0007669"/>
    <property type="project" value="UniProtKB-ARBA"/>
</dbReference>
<evidence type="ECO:0000256" key="1">
    <source>
        <dbReference type="ARBA" id="ARBA00004651"/>
    </source>
</evidence>
<keyword evidence="6 8" id="KW-0472">Membrane</keyword>
<dbReference type="KEGG" id="dpx:DAPPUDRAFT_312387"/>
<feature type="transmembrane region" description="Helical" evidence="8">
    <location>
        <begin position="369"/>
        <end position="390"/>
    </location>
</feature>
<gene>
    <name evidence="9" type="primary">DpuGr56</name>
    <name evidence="9" type="ORF">DAPPUDRAFT_312387</name>
</gene>
<evidence type="ECO:0000256" key="3">
    <source>
        <dbReference type="ARBA" id="ARBA00022475"/>
    </source>
</evidence>
<evidence type="ECO:0008006" key="11">
    <source>
        <dbReference type="Google" id="ProtNLM"/>
    </source>
</evidence>
<dbReference type="AlphaFoldDB" id="E9G0P1"/>
<dbReference type="EMBL" id="GL732528">
    <property type="protein sequence ID" value="EFX87369.1"/>
    <property type="molecule type" value="Genomic_DNA"/>
</dbReference>
<name>E9G0P1_DAPPU</name>
<dbReference type="OrthoDB" id="5800391at2759"/>
<evidence type="ECO:0000313" key="10">
    <source>
        <dbReference type="Proteomes" id="UP000000305"/>
    </source>
</evidence>
<feature type="transmembrane region" description="Helical" evidence="8">
    <location>
        <begin position="258"/>
        <end position="279"/>
    </location>
</feature>
<evidence type="ECO:0000256" key="2">
    <source>
        <dbReference type="ARBA" id="ARBA00005327"/>
    </source>
</evidence>
<evidence type="ECO:0000256" key="5">
    <source>
        <dbReference type="ARBA" id="ARBA00022989"/>
    </source>
</evidence>
<keyword evidence="7" id="KW-0675">Receptor</keyword>
<evidence type="ECO:0000256" key="8">
    <source>
        <dbReference type="SAM" id="Phobius"/>
    </source>
</evidence>
<feature type="transmembrane region" description="Helical" evidence="8">
    <location>
        <begin position="41"/>
        <end position="67"/>
    </location>
</feature>
<feature type="transmembrane region" description="Helical" evidence="8">
    <location>
        <begin position="73"/>
        <end position="96"/>
    </location>
</feature>
<keyword evidence="3" id="KW-1003">Cell membrane</keyword>
<comment type="subcellular location">
    <subcellularLocation>
        <location evidence="1">Cell membrane</location>
        <topology evidence="1">Multi-pass membrane protein</topology>
    </subcellularLocation>
</comment>